<dbReference type="Pfam" id="PF13391">
    <property type="entry name" value="HNH_2"/>
    <property type="match status" value="1"/>
</dbReference>
<name>A0A0C2YHW8_HEBCY</name>
<proteinExistence type="predicted"/>
<feature type="domain" description="HNH nuclease" evidence="1">
    <location>
        <begin position="148"/>
        <end position="252"/>
    </location>
</feature>
<organism evidence="2 3">
    <name type="scientific">Hebeloma cylindrosporum</name>
    <dbReference type="NCBI Taxonomy" id="76867"/>
    <lineage>
        <taxon>Eukaryota</taxon>
        <taxon>Fungi</taxon>
        <taxon>Dikarya</taxon>
        <taxon>Basidiomycota</taxon>
        <taxon>Agaricomycotina</taxon>
        <taxon>Agaricomycetes</taxon>
        <taxon>Agaricomycetidae</taxon>
        <taxon>Agaricales</taxon>
        <taxon>Agaricineae</taxon>
        <taxon>Hymenogastraceae</taxon>
        <taxon>Hebeloma</taxon>
    </lineage>
</organism>
<sequence length="352" mass="39944">MTHQRTLCFESTCTILGCKSEEFWSIYEDEKLATDVLSNEILTNVVATNHEWLRVADHRYRLDDFLTGMIIHAPHPLGQRYAAVSLLIAHQKGEGAVINLAKAWMEQLFLPMLAISRVLNAVPTSTETPKPESRDFRKKISFREEYHCAFTGAFDVYRMEALYQHGREAEVPKGSHYATISATHIIPFPLNDWSEAKDGLEVTNAADTCDMLQSWTQINPQAFAGSNISSPQNGIYMSTMAHETFRNFRLYLDKDTYRLRTIWPAILANGKEEADIEFRSLAQSGVEPPNPEFLRAHASFARVLHLCGAAQYLRRVESDAEDCGLLREDGETDVAILLMNRLAIAKRRQAQY</sequence>
<keyword evidence="3" id="KW-1185">Reference proteome</keyword>
<dbReference type="OrthoDB" id="3163863at2759"/>
<evidence type="ECO:0000313" key="3">
    <source>
        <dbReference type="Proteomes" id="UP000053424"/>
    </source>
</evidence>
<accession>A0A0C2YHW8</accession>
<reference evidence="2 3" key="1">
    <citation type="submission" date="2014-04" db="EMBL/GenBank/DDBJ databases">
        <authorList>
            <consortium name="DOE Joint Genome Institute"/>
            <person name="Kuo A."/>
            <person name="Gay G."/>
            <person name="Dore J."/>
            <person name="Kohler A."/>
            <person name="Nagy L.G."/>
            <person name="Floudas D."/>
            <person name="Copeland A."/>
            <person name="Barry K.W."/>
            <person name="Cichocki N."/>
            <person name="Veneault-Fourrey C."/>
            <person name="LaButti K."/>
            <person name="Lindquist E.A."/>
            <person name="Lipzen A."/>
            <person name="Lundell T."/>
            <person name="Morin E."/>
            <person name="Murat C."/>
            <person name="Sun H."/>
            <person name="Tunlid A."/>
            <person name="Henrissat B."/>
            <person name="Grigoriev I.V."/>
            <person name="Hibbett D.S."/>
            <person name="Martin F."/>
            <person name="Nordberg H.P."/>
            <person name="Cantor M.N."/>
            <person name="Hua S.X."/>
        </authorList>
    </citation>
    <scope>NUCLEOTIDE SEQUENCE [LARGE SCALE GENOMIC DNA]</scope>
    <source>
        <strain evidence="3">h7</strain>
    </source>
</reference>
<protein>
    <recommendedName>
        <fullName evidence="1">HNH nuclease domain-containing protein</fullName>
    </recommendedName>
</protein>
<evidence type="ECO:0000259" key="1">
    <source>
        <dbReference type="Pfam" id="PF13391"/>
    </source>
</evidence>
<dbReference type="HOGENOM" id="CLU_785399_0_0_1"/>
<dbReference type="InterPro" id="IPR003615">
    <property type="entry name" value="HNH_nuc"/>
</dbReference>
<gene>
    <name evidence="2" type="ORF">M413DRAFT_28425</name>
</gene>
<reference evidence="3" key="2">
    <citation type="submission" date="2015-01" db="EMBL/GenBank/DDBJ databases">
        <title>Evolutionary Origins and Diversification of the Mycorrhizal Mutualists.</title>
        <authorList>
            <consortium name="DOE Joint Genome Institute"/>
            <consortium name="Mycorrhizal Genomics Consortium"/>
            <person name="Kohler A."/>
            <person name="Kuo A."/>
            <person name="Nagy L.G."/>
            <person name="Floudas D."/>
            <person name="Copeland A."/>
            <person name="Barry K.W."/>
            <person name="Cichocki N."/>
            <person name="Veneault-Fourrey C."/>
            <person name="LaButti K."/>
            <person name="Lindquist E.A."/>
            <person name="Lipzen A."/>
            <person name="Lundell T."/>
            <person name="Morin E."/>
            <person name="Murat C."/>
            <person name="Riley R."/>
            <person name="Ohm R."/>
            <person name="Sun H."/>
            <person name="Tunlid A."/>
            <person name="Henrissat B."/>
            <person name="Grigoriev I.V."/>
            <person name="Hibbett D.S."/>
            <person name="Martin F."/>
        </authorList>
    </citation>
    <scope>NUCLEOTIDE SEQUENCE [LARGE SCALE GENOMIC DNA]</scope>
    <source>
        <strain evidence="3">h7</strain>
    </source>
</reference>
<dbReference type="STRING" id="686832.A0A0C2YHW8"/>
<dbReference type="EMBL" id="KN831782">
    <property type="protein sequence ID" value="KIM40632.1"/>
    <property type="molecule type" value="Genomic_DNA"/>
</dbReference>
<evidence type="ECO:0000313" key="2">
    <source>
        <dbReference type="EMBL" id="KIM40632.1"/>
    </source>
</evidence>
<dbReference type="Proteomes" id="UP000053424">
    <property type="component" value="Unassembled WGS sequence"/>
</dbReference>
<dbReference type="AlphaFoldDB" id="A0A0C2YHW8"/>